<evidence type="ECO:0000313" key="2">
    <source>
        <dbReference type="Proteomes" id="UP001151760"/>
    </source>
</evidence>
<organism evidence="1 2">
    <name type="scientific">Tanacetum coccineum</name>
    <dbReference type="NCBI Taxonomy" id="301880"/>
    <lineage>
        <taxon>Eukaryota</taxon>
        <taxon>Viridiplantae</taxon>
        <taxon>Streptophyta</taxon>
        <taxon>Embryophyta</taxon>
        <taxon>Tracheophyta</taxon>
        <taxon>Spermatophyta</taxon>
        <taxon>Magnoliopsida</taxon>
        <taxon>eudicotyledons</taxon>
        <taxon>Gunneridae</taxon>
        <taxon>Pentapetalae</taxon>
        <taxon>asterids</taxon>
        <taxon>campanulids</taxon>
        <taxon>Asterales</taxon>
        <taxon>Asteraceae</taxon>
        <taxon>Asteroideae</taxon>
        <taxon>Anthemideae</taxon>
        <taxon>Anthemidinae</taxon>
        <taxon>Tanacetum</taxon>
    </lineage>
</organism>
<name>A0ABQ4XFZ4_9ASTR</name>
<proteinExistence type="predicted"/>
<protein>
    <submittedName>
        <fullName evidence="1">Uncharacterized protein</fullName>
    </submittedName>
</protein>
<dbReference type="Proteomes" id="UP001151760">
    <property type="component" value="Unassembled WGS sequence"/>
</dbReference>
<gene>
    <name evidence="1" type="ORF">Tco_0678437</name>
</gene>
<comment type="caution">
    <text evidence="1">The sequence shown here is derived from an EMBL/GenBank/DDBJ whole genome shotgun (WGS) entry which is preliminary data.</text>
</comment>
<sequence length="216" mass="23882">MNNSKSTKEVSKSNPLEVLTSIDNNVDLGTNKGISNLADKGTINVSSSNTPIGEKIDKIERQICKGKLRFMDDNGNPLVPMGSDKGYGTNILLEQWRDFYPDNDDYGPYDDDMYENHYMSKHLQSICDDLDITGVGMKNLTKGIVSSAALACYLHDHSQSFVVVLSPQYLAHHSIVGTSVRRAYIVEPDVERTGETLGGRSLMETVVAAFIEDHSF</sequence>
<accession>A0ABQ4XFZ4</accession>
<evidence type="ECO:0000313" key="1">
    <source>
        <dbReference type="EMBL" id="GJS63873.1"/>
    </source>
</evidence>
<dbReference type="EMBL" id="BQNB010009463">
    <property type="protein sequence ID" value="GJS63873.1"/>
    <property type="molecule type" value="Genomic_DNA"/>
</dbReference>
<reference evidence="1" key="1">
    <citation type="journal article" date="2022" name="Int. J. Mol. Sci.">
        <title>Draft Genome of Tanacetum Coccineum: Genomic Comparison of Closely Related Tanacetum-Family Plants.</title>
        <authorList>
            <person name="Yamashiro T."/>
            <person name="Shiraishi A."/>
            <person name="Nakayama K."/>
            <person name="Satake H."/>
        </authorList>
    </citation>
    <scope>NUCLEOTIDE SEQUENCE</scope>
</reference>
<keyword evidence="2" id="KW-1185">Reference proteome</keyword>
<reference evidence="1" key="2">
    <citation type="submission" date="2022-01" db="EMBL/GenBank/DDBJ databases">
        <authorList>
            <person name="Yamashiro T."/>
            <person name="Shiraishi A."/>
            <person name="Satake H."/>
            <person name="Nakayama K."/>
        </authorList>
    </citation>
    <scope>NUCLEOTIDE SEQUENCE</scope>
</reference>